<name>A0ACC7P001_9BACL</name>
<evidence type="ECO:0000313" key="2">
    <source>
        <dbReference type="Proteomes" id="UP001631969"/>
    </source>
</evidence>
<dbReference type="Proteomes" id="UP001631969">
    <property type="component" value="Unassembled WGS sequence"/>
</dbReference>
<gene>
    <name evidence="1" type="ORF">ACI1P1_15175</name>
</gene>
<proteinExistence type="predicted"/>
<accession>A0ACC7P001</accession>
<organism evidence="1 2">
    <name type="scientific">Paenibacillus mesotrionivorans</name>
    <dbReference type="NCBI Taxonomy" id="3160968"/>
    <lineage>
        <taxon>Bacteria</taxon>
        <taxon>Bacillati</taxon>
        <taxon>Bacillota</taxon>
        <taxon>Bacilli</taxon>
        <taxon>Bacillales</taxon>
        <taxon>Paenibacillaceae</taxon>
        <taxon>Paenibacillus</taxon>
    </lineage>
</organism>
<dbReference type="EMBL" id="JBJURJ010000009">
    <property type="protein sequence ID" value="MFM9329635.1"/>
    <property type="molecule type" value="Genomic_DNA"/>
</dbReference>
<reference evidence="1" key="1">
    <citation type="submission" date="2024-12" db="EMBL/GenBank/DDBJ databases">
        <authorList>
            <person name="Wu N."/>
        </authorList>
    </citation>
    <scope>NUCLEOTIDE SEQUENCE</scope>
    <source>
        <strain evidence="1">P15</strain>
    </source>
</reference>
<comment type="caution">
    <text evidence="1">The sequence shown here is derived from an EMBL/GenBank/DDBJ whole genome shotgun (WGS) entry which is preliminary data.</text>
</comment>
<evidence type="ECO:0000313" key="1">
    <source>
        <dbReference type="EMBL" id="MFM9329635.1"/>
    </source>
</evidence>
<protein>
    <submittedName>
        <fullName evidence="1">DUF58 domain-containing protein</fullName>
    </submittedName>
</protein>
<keyword evidence="2" id="KW-1185">Reference proteome</keyword>
<sequence>MNARAPASVRQPDRSPYKILVMLSCFAASLMFVLFQGGKLALMVFVIVLVLNIYLVLGRWSGIRRVKGQRSLSSEHADEGIEAGNPVKVKLKVQIPGFWPVPYVLVRDRLLRKNGSEYDFEASLIPDWSRKGELEYVTPPLKRGFYKFGETACSTKDVFGLFEHTGTLELPVSFKVYPQTARIKEWKQLHRLMKGANHHTVTTRANRETTQINGVREYSYGDRLSRIHWNATARTGTLKSKEFEKESLPKTVVLLDRQTKSYMNADQFELAVSVAASLFQYGKNREINLGLLSVGTDSVYFEPKGFQNGTKNMIHHLIEVSADGSYPMLRVLEDRVRLFEPGTCMIIISPEKGEGILKTMAWLHQRQMVPCHIWLTPHAEEGAEWCRQLRTMGHMGYAVRTLDELPTALRGVSNG</sequence>